<proteinExistence type="predicted"/>
<protein>
    <submittedName>
        <fullName evidence="1">Uncharacterized protein</fullName>
    </submittedName>
</protein>
<dbReference type="Proteomes" id="UP001172102">
    <property type="component" value="Unassembled WGS sequence"/>
</dbReference>
<dbReference type="EMBL" id="JAUKUA010000002">
    <property type="protein sequence ID" value="KAK0724635.1"/>
    <property type="molecule type" value="Genomic_DNA"/>
</dbReference>
<evidence type="ECO:0000313" key="1">
    <source>
        <dbReference type="EMBL" id="KAK0724635.1"/>
    </source>
</evidence>
<accession>A0AA40AZ23</accession>
<name>A0AA40AZ23_9PEZI</name>
<gene>
    <name evidence="1" type="ORF">B0H67DRAFT_568417</name>
</gene>
<comment type="caution">
    <text evidence="1">The sequence shown here is derived from an EMBL/GenBank/DDBJ whole genome shotgun (WGS) entry which is preliminary data.</text>
</comment>
<reference evidence="1" key="1">
    <citation type="submission" date="2023-06" db="EMBL/GenBank/DDBJ databases">
        <title>Genome-scale phylogeny and comparative genomics of the fungal order Sordariales.</title>
        <authorList>
            <consortium name="Lawrence Berkeley National Laboratory"/>
            <person name="Hensen N."/>
            <person name="Bonometti L."/>
            <person name="Westerberg I."/>
            <person name="Brannstrom I.O."/>
            <person name="Guillou S."/>
            <person name="Cros-Aarteil S."/>
            <person name="Calhoun S."/>
            <person name="Haridas S."/>
            <person name="Kuo A."/>
            <person name="Mondo S."/>
            <person name="Pangilinan J."/>
            <person name="Riley R."/>
            <person name="Labutti K."/>
            <person name="Andreopoulos B."/>
            <person name="Lipzen A."/>
            <person name="Chen C."/>
            <person name="Yanf M."/>
            <person name="Daum C."/>
            <person name="Ng V."/>
            <person name="Clum A."/>
            <person name="Steindorff A."/>
            <person name="Ohm R."/>
            <person name="Martin F."/>
            <person name="Silar P."/>
            <person name="Natvig D."/>
            <person name="Lalanne C."/>
            <person name="Gautier V."/>
            <person name="Ament-Velasquez S.L."/>
            <person name="Kruys A."/>
            <person name="Hutchinson M.I."/>
            <person name="Powell A.J."/>
            <person name="Barry K."/>
            <person name="Miller A.N."/>
            <person name="Grigoriev I.V."/>
            <person name="Debuchy R."/>
            <person name="Gladieux P."/>
            <person name="Thoren M.H."/>
            <person name="Johannesson H."/>
        </authorList>
    </citation>
    <scope>NUCLEOTIDE SEQUENCE</scope>
    <source>
        <strain evidence="1">SMH4607-1</strain>
    </source>
</reference>
<organism evidence="1 2">
    <name type="scientific">Lasiosphaeris hirsuta</name>
    <dbReference type="NCBI Taxonomy" id="260670"/>
    <lineage>
        <taxon>Eukaryota</taxon>
        <taxon>Fungi</taxon>
        <taxon>Dikarya</taxon>
        <taxon>Ascomycota</taxon>
        <taxon>Pezizomycotina</taxon>
        <taxon>Sordariomycetes</taxon>
        <taxon>Sordariomycetidae</taxon>
        <taxon>Sordariales</taxon>
        <taxon>Lasiosphaeriaceae</taxon>
        <taxon>Lasiosphaeris</taxon>
    </lineage>
</organism>
<evidence type="ECO:0000313" key="2">
    <source>
        <dbReference type="Proteomes" id="UP001172102"/>
    </source>
</evidence>
<keyword evidence="2" id="KW-1185">Reference proteome</keyword>
<dbReference type="AlphaFoldDB" id="A0AA40AZ23"/>
<sequence>MAGARRATEAKTQQDWMRKRLAAACLEPLGDLSKEDLLRSRPVVWPRKEVAALASCCYLPFQKKRVLSDDHQPATGPRWQKEVARAGATCTSTTGHSRAPNDALKIPSSVWVLVSIPRWNGNVEVSDDNPAVEIRIKNTYLSDLKGTGCSSQLCMITMHAPCIHAISLVLVEEDFSTSTKCILFPHAEILISSSNVWRGINLK</sequence>